<dbReference type="Proteomes" id="UP000054925">
    <property type="component" value="Unassembled WGS sequence"/>
</dbReference>
<dbReference type="InterPro" id="IPR051169">
    <property type="entry name" value="NADH-Q_oxidoreductase"/>
</dbReference>
<dbReference type="OrthoDB" id="9781621at2"/>
<organism evidence="7 8">
    <name type="scientific">Caballeronia terrestris</name>
    <dbReference type="NCBI Taxonomy" id="1226301"/>
    <lineage>
        <taxon>Bacteria</taxon>
        <taxon>Pseudomonadati</taxon>
        <taxon>Pseudomonadota</taxon>
        <taxon>Betaproteobacteria</taxon>
        <taxon>Burkholderiales</taxon>
        <taxon>Burkholderiaceae</taxon>
        <taxon>Caballeronia</taxon>
    </lineage>
</organism>
<comment type="caution">
    <text evidence="7">The sequence shown here is derived from an EMBL/GenBank/DDBJ whole genome shotgun (WGS) entry which is preliminary data.</text>
</comment>
<protein>
    <submittedName>
        <fullName evidence="7">FAD-dependent pyridine nucleotide-disulfide oxidoreductase</fullName>
    </submittedName>
</protein>
<dbReference type="EMBL" id="FCOL02000015">
    <property type="protein sequence ID" value="SAL61411.1"/>
    <property type="molecule type" value="Genomic_DNA"/>
</dbReference>
<dbReference type="InterPro" id="IPR036188">
    <property type="entry name" value="FAD/NAD-bd_sf"/>
</dbReference>
<dbReference type="PANTHER" id="PTHR42913">
    <property type="entry name" value="APOPTOSIS-INDUCING FACTOR 1"/>
    <property type="match status" value="1"/>
</dbReference>
<reference evidence="7" key="1">
    <citation type="submission" date="2016-01" db="EMBL/GenBank/DDBJ databases">
        <authorList>
            <person name="Peeters C."/>
        </authorList>
    </citation>
    <scope>NUCLEOTIDE SEQUENCE [LARGE SCALE GENOMIC DNA]</scope>
    <source>
        <strain evidence="7">LMG 22937</strain>
    </source>
</reference>
<name>A0A158IZD0_9BURK</name>
<evidence type="ECO:0000259" key="6">
    <source>
        <dbReference type="Pfam" id="PF07992"/>
    </source>
</evidence>
<dbReference type="RefSeq" id="WP_087657060.1">
    <property type="nucleotide sequence ID" value="NZ_FCOL02000015.1"/>
</dbReference>
<dbReference type="Gene3D" id="3.50.50.100">
    <property type="match status" value="1"/>
</dbReference>
<comment type="similarity">
    <text evidence="2">Belongs to the NADH dehydrogenase family.</text>
</comment>
<dbReference type="SUPFAM" id="SSF51905">
    <property type="entry name" value="FAD/NAD(P)-binding domain"/>
    <property type="match status" value="1"/>
</dbReference>
<dbReference type="AlphaFoldDB" id="A0A158IZD0"/>
<dbReference type="PRINTS" id="PR00368">
    <property type="entry name" value="FADPNR"/>
</dbReference>
<keyword evidence="5" id="KW-0560">Oxidoreductase</keyword>
<sequence>MKRIVVIGAGFAGLWSAVGAARKLDELHVSADDVEVVVVNPTAYHSIRVRNYESRLEETLVPLADVFDPIGVRLIEGVASQIDTVNRRVSVDSTEPLELDYDRLVFAAGSKLVHPAIPGLADYSFDVDTYAGACKLQAHLHALPSRAASAGRYTAVVVGAGLTGVELAAELPARFCGIVPEADRQAIRVILADRSPKIGQAMGGAQPVIERAMRELGVELRPGVSLKSLDADGVEFSNGERVEAATVAWCGGMRASPLAAQFPVAADGFGRVPVDAFLRVEGVAGAFAAGDCAWLPIDGVRPSVMSCQHGRPMGRYAGHNVVCDLYGLPMLPLQIDWYTTILDLGPWGAVYTEGWDRHLVSEGEAAKRTKQTINCDRIYPPRTRVREDILQAAAPIVQTPPKTMRAI</sequence>
<keyword evidence="8" id="KW-1185">Reference proteome</keyword>
<dbReference type="Pfam" id="PF07992">
    <property type="entry name" value="Pyr_redox_2"/>
    <property type="match status" value="1"/>
</dbReference>
<dbReference type="PANTHER" id="PTHR42913:SF3">
    <property type="entry name" value="64 KDA MITOCHONDRIAL NADH DEHYDROGENASE (EUROFUNG)"/>
    <property type="match status" value="1"/>
</dbReference>
<proteinExistence type="inferred from homology"/>
<dbReference type="GO" id="GO:0003955">
    <property type="term" value="F:NAD(P)H dehydrogenase (quinone) activity"/>
    <property type="evidence" value="ECO:0007669"/>
    <property type="project" value="TreeGrafter"/>
</dbReference>
<dbReference type="GO" id="GO:0019646">
    <property type="term" value="P:aerobic electron transport chain"/>
    <property type="evidence" value="ECO:0007669"/>
    <property type="project" value="TreeGrafter"/>
</dbReference>
<evidence type="ECO:0000256" key="2">
    <source>
        <dbReference type="ARBA" id="ARBA00005272"/>
    </source>
</evidence>
<evidence type="ECO:0000256" key="3">
    <source>
        <dbReference type="ARBA" id="ARBA00022630"/>
    </source>
</evidence>
<dbReference type="PRINTS" id="PR00411">
    <property type="entry name" value="PNDRDTASEI"/>
</dbReference>
<dbReference type="InterPro" id="IPR023753">
    <property type="entry name" value="FAD/NAD-binding_dom"/>
</dbReference>
<feature type="domain" description="FAD/NAD(P)-binding" evidence="6">
    <location>
        <begin position="3"/>
        <end position="312"/>
    </location>
</feature>
<keyword evidence="3" id="KW-0285">Flavoprotein</keyword>
<evidence type="ECO:0000313" key="7">
    <source>
        <dbReference type="EMBL" id="SAL61411.1"/>
    </source>
</evidence>
<accession>A0A158IZD0</accession>
<evidence type="ECO:0000256" key="1">
    <source>
        <dbReference type="ARBA" id="ARBA00001974"/>
    </source>
</evidence>
<gene>
    <name evidence="7" type="ORF">AWB67_03062</name>
</gene>
<comment type="cofactor">
    <cofactor evidence="1">
        <name>FAD</name>
        <dbReference type="ChEBI" id="CHEBI:57692"/>
    </cofactor>
</comment>
<evidence type="ECO:0000256" key="5">
    <source>
        <dbReference type="ARBA" id="ARBA00023002"/>
    </source>
</evidence>
<evidence type="ECO:0000256" key="4">
    <source>
        <dbReference type="ARBA" id="ARBA00022827"/>
    </source>
</evidence>
<evidence type="ECO:0000313" key="8">
    <source>
        <dbReference type="Proteomes" id="UP000054925"/>
    </source>
</evidence>
<keyword evidence="4" id="KW-0274">FAD</keyword>